<name>A0A918ZQH2_9ACTN</name>
<keyword evidence="2" id="KW-1133">Transmembrane helix</keyword>
<feature type="compositionally biased region" description="Low complexity" evidence="1">
    <location>
        <begin position="67"/>
        <end position="83"/>
    </location>
</feature>
<feature type="region of interest" description="Disordered" evidence="1">
    <location>
        <begin position="39"/>
        <end position="83"/>
    </location>
</feature>
<keyword evidence="2" id="KW-0812">Transmembrane</keyword>
<dbReference type="EMBL" id="BNBC01000006">
    <property type="protein sequence ID" value="GHE65418.1"/>
    <property type="molecule type" value="Genomic_DNA"/>
</dbReference>
<evidence type="ECO:0000256" key="1">
    <source>
        <dbReference type="SAM" id="MobiDB-lite"/>
    </source>
</evidence>
<evidence type="ECO:0000313" key="3">
    <source>
        <dbReference type="EMBL" id="GHE65418.1"/>
    </source>
</evidence>
<feature type="compositionally biased region" description="Gly residues" evidence="1">
    <location>
        <begin position="42"/>
        <end position="51"/>
    </location>
</feature>
<dbReference type="AlphaFoldDB" id="A0A918ZQH2"/>
<proteinExistence type="predicted"/>
<keyword evidence="4" id="KW-1185">Reference proteome</keyword>
<feature type="transmembrane region" description="Helical" evidence="2">
    <location>
        <begin position="12"/>
        <end position="30"/>
    </location>
</feature>
<keyword evidence="2" id="KW-0472">Membrane</keyword>
<evidence type="ECO:0000256" key="2">
    <source>
        <dbReference type="SAM" id="Phobius"/>
    </source>
</evidence>
<gene>
    <name evidence="3" type="ORF">GCM10014715_18790</name>
</gene>
<protein>
    <submittedName>
        <fullName evidence="3">Uncharacterized protein</fullName>
    </submittedName>
</protein>
<reference evidence="3" key="2">
    <citation type="submission" date="2020-09" db="EMBL/GenBank/DDBJ databases">
        <authorList>
            <person name="Sun Q."/>
            <person name="Ohkuma M."/>
        </authorList>
    </citation>
    <scope>NUCLEOTIDE SEQUENCE</scope>
    <source>
        <strain evidence="3">JCM 3302</strain>
    </source>
</reference>
<reference evidence="3" key="1">
    <citation type="journal article" date="2014" name="Int. J. Syst. Evol. Microbiol.">
        <title>Complete genome sequence of Corynebacterium casei LMG S-19264T (=DSM 44701T), isolated from a smear-ripened cheese.</title>
        <authorList>
            <consortium name="US DOE Joint Genome Institute (JGI-PGF)"/>
            <person name="Walter F."/>
            <person name="Albersmeier A."/>
            <person name="Kalinowski J."/>
            <person name="Ruckert C."/>
        </authorList>
    </citation>
    <scope>NUCLEOTIDE SEQUENCE</scope>
    <source>
        <strain evidence="3">JCM 3302</strain>
    </source>
</reference>
<comment type="caution">
    <text evidence="3">The sequence shown here is derived from an EMBL/GenBank/DDBJ whole genome shotgun (WGS) entry which is preliminary data.</text>
</comment>
<sequence length="83" mass="8368">MTAAVTAMTPFLVPLTAAALIVAVCTCVLIRRDRRCARAYTGGPGGSGDPGDPGVRGLRGVRGGVRQDGCAASSGRSAPPRSR</sequence>
<organism evidence="3 4">
    <name type="scientific">Streptomyces spiralis</name>
    <dbReference type="NCBI Taxonomy" id="66376"/>
    <lineage>
        <taxon>Bacteria</taxon>
        <taxon>Bacillati</taxon>
        <taxon>Actinomycetota</taxon>
        <taxon>Actinomycetes</taxon>
        <taxon>Kitasatosporales</taxon>
        <taxon>Streptomycetaceae</taxon>
        <taxon>Streptomyces</taxon>
    </lineage>
</organism>
<accession>A0A918ZQH2</accession>
<dbReference type="Proteomes" id="UP000641386">
    <property type="component" value="Unassembled WGS sequence"/>
</dbReference>
<evidence type="ECO:0000313" key="4">
    <source>
        <dbReference type="Proteomes" id="UP000641386"/>
    </source>
</evidence>